<organism evidence="1 2">
    <name type="scientific">Staurois parvus</name>
    <dbReference type="NCBI Taxonomy" id="386267"/>
    <lineage>
        <taxon>Eukaryota</taxon>
        <taxon>Metazoa</taxon>
        <taxon>Chordata</taxon>
        <taxon>Craniata</taxon>
        <taxon>Vertebrata</taxon>
        <taxon>Euteleostomi</taxon>
        <taxon>Amphibia</taxon>
        <taxon>Batrachia</taxon>
        <taxon>Anura</taxon>
        <taxon>Neobatrachia</taxon>
        <taxon>Ranoidea</taxon>
        <taxon>Ranidae</taxon>
        <taxon>Staurois</taxon>
    </lineage>
</organism>
<comment type="caution">
    <text evidence="1">The sequence shown here is derived from an EMBL/GenBank/DDBJ whole genome shotgun (WGS) entry which is preliminary data.</text>
</comment>
<reference evidence="1" key="1">
    <citation type="submission" date="2023-05" db="EMBL/GenBank/DDBJ databases">
        <authorList>
            <person name="Stuckert A."/>
        </authorList>
    </citation>
    <scope>NUCLEOTIDE SEQUENCE</scope>
</reference>
<gene>
    <name evidence="1" type="ORF">SPARVUS_LOCUS13745253</name>
</gene>
<feature type="non-terminal residue" evidence="1">
    <location>
        <position position="38"/>
    </location>
</feature>
<protein>
    <submittedName>
        <fullName evidence="1">Uncharacterized protein</fullName>
    </submittedName>
</protein>
<accession>A0ABN9GBS0</accession>
<evidence type="ECO:0000313" key="1">
    <source>
        <dbReference type="EMBL" id="CAI9606246.1"/>
    </source>
</evidence>
<keyword evidence="2" id="KW-1185">Reference proteome</keyword>
<name>A0ABN9GBS0_9NEOB</name>
<evidence type="ECO:0000313" key="2">
    <source>
        <dbReference type="Proteomes" id="UP001162483"/>
    </source>
</evidence>
<dbReference type="EMBL" id="CATNWA010018252">
    <property type="protein sequence ID" value="CAI9606246.1"/>
    <property type="molecule type" value="Genomic_DNA"/>
</dbReference>
<dbReference type="Proteomes" id="UP001162483">
    <property type="component" value="Unassembled WGS sequence"/>
</dbReference>
<sequence>MYATAHVRTRTLLRIHTCMLPRMRTRTAAARGDPGPSH</sequence>
<proteinExistence type="predicted"/>